<dbReference type="Gene3D" id="3.40.50.720">
    <property type="entry name" value="NAD(P)-binding Rossmann-like Domain"/>
    <property type="match status" value="1"/>
</dbReference>
<proteinExistence type="inferred from homology"/>
<reference evidence="3 4" key="1">
    <citation type="submission" date="2020-04" db="EMBL/GenBank/DDBJ databases">
        <title>Genome analysis and antimicrobial resistance characteristics of Chryseobacterium aquaticum isolated from farmed salmonids.</title>
        <authorList>
            <person name="Saticioglu I.B."/>
            <person name="Duman M."/>
            <person name="Altun S."/>
        </authorList>
    </citation>
    <scope>NUCLEOTIDE SEQUENCE [LARGE SCALE GENOMIC DNA]</scope>
    <source>
        <strain evidence="3 4">C-174</strain>
    </source>
</reference>
<evidence type="ECO:0000259" key="2">
    <source>
        <dbReference type="Pfam" id="PF01370"/>
    </source>
</evidence>
<feature type="domain" description="NAD-dependent epimerase/dehydratase" evidence="2">
    <location>
        <begin position="177"/>
        <end position="286"/>
    </location>
</feature>
<comment type="similarity">
    <text evidence="1">Belongs to the NAD(P)-dependent epimerase/dehydratase family.</text>
</comment>
<dbReference type="AlphaFoldDB" id="A0A848N9W2"/>
<dbReference type="InterPro" id="IPR036291">
    <property type="entry name" value="NAD(P)-bd_dom_sf"/>
</dbReference>
<evidence type="ECO:0000313" key="4">
    <source>
        <dbReference type="Proteomes" id="UP000548067"/>
    </source>
</evidence>
<feature type="domain" description="NAD-dependent epimerase/dehydratase" evidence="2">
    <location>
        <begin position="4"/>
        <end position="137"/>
    </location>
</feature>
<dbReference type="SUPFAM" id="SSF51735">
    <property type="entry name" value="NAD(P)-binding Rossmann-fold domains"/>
    <property type="match status" value="1"/>
</dbReference>
<comment type="caution">
    <text evidence="3">The sequence shown here is derived from an EMBL/GenBank/DDBJ whole genome shotgun (WGS) entry which is preliminary data.</text>
</comment>
<dbReference type="PANTHER" id="PTHR43000">
    <property type="entry name" value="DTDP-D-GLUCOSE 4,6-DEHYDRATASE-RELATED"/>
    <property type="match status" value="1"/>
</dbReference>
<gene>
    <name evidence="3" type="ORF">HIO71_16420</name>
</gene>
<dbReference type="Pfam" id="PF01370">
    <property type="entry name" value="Epimerase"/>
    <property type="match status" value="2"/>
</dbReference>
<dbReference type="RefSeq" id="WP_169322259.1">
    <property type="nucleotide sequence ID" value="NZ_JABCJF010000010.1"/>
</dbReference>
<dbReference type="PRINTS" id="PR01713">
    <property type="entry name" value="NUCEPIMERASE"/>
</dbReference>
<name>A0A848N9W2_9FLAO</name>
<evidence type="ECO:0000256" key="1">
    <source>
        <dbReference type="ARBA" id="ARBA00007637"/>
    </source>
</evidence>
<accession>A0A848N9W2</accession>
<dbReference type="EMBL" id="JABCJF010000010">
    <property type="protein sequence ID" value="NMR35765.1"/>
    <property type="molecule type" value="Genomic_DNA"/>
</dbReference>
<dbReference type="Proteomes" id="UP000548067">
    <property type="component" value="Unassembled WGS sequence"/>
</dbReference>
<organism evidence="3 4">
    <name type="scientific">Chryseobacterium aquaticum</name>
    <dbReference type="NCBI Taxonomy" id="452084"/>
    <lineage>
        <taxon>Bacteria</taxon>
        <taxon>Pseudomonadati</taxon>
        <taxon>Bacteroidota</taxon>
        <taxon>Flavobacteriia</taxon>
        <taxon>Flavobacteriales</taxon>
        <taxon>Weeksellaceae</taxon>
        <taxon>Chryseobacterium group</taxon>
        <taxon>Chryseobacterium</taxon>
    </lineage>
</organism>
<dbReference type="InterPro" id="IPR001509">
    <property type="entry name" value="Epimerase_deHydtase"/>
</dbReference>
<sequence length="378" mass="41875">MKNILITGGAGFIGSNIALKLLDKGLKVTILDNLSPQIHGENPEESSPLYKSIVDKVTFIKGTVTSKDDWLAAIENQDAIIHLAAETGTGQSMYEIQKYVDINVGGTGLMLDILTNTTHQIKKVIVASSRAIYGEGRYECIDHGIVYPVERRDKEMAKGDFSCKCPVCFKTVSLLSTTEDSKIHPTSVYGITKQNQEQMVLTVCKSLGIPAVAYRYQNVYGPGQSLSNPYTGILSIFSTRIKNGNSINIFEDGKETRDFVYIDDVVDATVKGLESEMANSKVYNVGTGVATDVVTVANTLKKCYNIEIPIEISGNYRLGDIRHNFADIDKIKSELGFEPQWNFDKGIQAFTSWVNEQDIPEDKYETSIEEMKDKGLYK</sequence>
<evidence type="ECO:0000313" key="3">
    <source>
        <dbReference type="EMBL" id="NMR35765.1"/>
    </source>
</evidence>
<protein>
    <submittedName>
        <fullName evidence="3">NAD-dependent epimerase/dehydratase family protein</fullName>
    </submittedName>
</protein>